<dbReference type="PANTHER" id="PTHR32089">
    <property type="entry name" value="METHYL-ACCEPTING CHEMOTAXIS PROTEIN MCPB"/>
    <property type="match status" value="1"/>
</dbReference>
<evidence type="ECO:0000256" key="1">
    <source>
        <dbReference type="ARBA" id="ARBA00023224"/>
    </source>
</evidence>
<dbReference type="RefSeq" id="WP_047805512.1">
    <property type="nucleotide sequence ID" value="NZ_CP011805.1"/>
</dbReference>
<comment type="similarity">
    <text evidence="2">Belongs to the methyl-accepting chemotaxis (MCP) protein family.</text>
</comment>
<reference evidence="7 8" key="1">
    <citation type="submission" date="2015-06" db="EMBL/GenBank/DDBJ databases">
        <authorList>
            <person name="Kim K.M."/>
        </authorList>
    </citation>
    <scope>NUCLEOTIDE SEQUENCE [LARGE SCALE GENOMIC DNA]</scope>
    <source>
        <strain evidence="7 8">KCTC 22370</strain>
    </source>
</reference>
<dbReference type="Pfam" id="PF00672">
    <property type="entry name" value="HAMP"/>
    <property type="match status" value="1"/>
</dbReference>
<evidence type="ECO:0000259" key="6">
    <source>
        <dbReference type="PROSITE" id="PS50885"/>
    </source>
</evidence>
<dbReference type="Pfam" id="PF00015">
    <property type="entry name" value="MCPsignal"/>
    <property type="match status" value="1"/>
</dbReference>
<evidence type="ECO:0000313" key="8">
    <source>
        <dbReference type="Proteomes" id="UP000037643"/>
    </source>
</evidence>
<name>A0A0G3X7E2_9SPHN</name>
<protein>
    <submittedName>
        <fullName evidence="7">Methyl-accepting chemotaxis receptor/sensory transducer</fullName>
    </submittedName>
</protein>
<evidence type="ECO:0000313" key="7">
    <source>
        <dbReference type="EMBL" id="AKM06313.1"/>
    </source>
</evidence>
<dbReference type="SUPFAM" id="SSF58104">
    <property type="entry name" value="Methyl-accepting chemotaxis protein (MCP) signaling domain"/>
    <property type="match status" value="1"/>
</dbReference>
<keyword evidence="4" id="KW-0812">Transmembrane</keyword>
<sequence>MNAETTIIVPDDMREEIEQVVLEDTDQAAPPARFVLVRRFNDLSLGRKLTILCGVPLVALAAIAALAWIGLGSADREFAASLRWPIVGVTALLIVAGLGAIGIVMKDTSNQLRKLADDMTALAAGHRDFAITGLERRDEIGDIARAFEVFVKSGRKLDEMFANRRKEREKRRKEMQALVRSFETNVGHVVNGVGTAAVQLKATAGSMASAAEKGAEQTSRVAQAMAEASSGVTAAAAASDEFAMSIGEISRQAAQSAELAREATGSTQTANDTISALSKTAEEIGHVVGLISTIAQRTNLLALNASIEAARGGEAGRGFAVVASEVKELAAQTGRATEQVAQQIQAIQDSTGASVGALRAVAEQVQQLESTAISIASAVDQQSVAGQELARNIDLAARGTNDVRSSVEKIRETALSTGAAASQVLSSATELEGQASSLRTQVTRILEAVHKRS</sequence>
<keyword evidence="1 3" id="KW-0807">Transducer</keyword>
<organism evidence="7 8">
    <name type="scientific">Pelagerythrobacter marensis</name>
    <dbReference type="NCBI Taxonomy" id="543877"/>
    <lineage>
        <taxon>Bacteria</taxon>
        <taxon>Pseudomonadati</taxon>
        <taxon>Pseudomonadota</taxon>
        <taxon>Alphaproteobacteria</taxon>
        <taxon>Sphingomonadales</taxon>
        <taxon>Erythrobacteraceae</taxon>
        <taxon>Pelagerythrobacter</taxon>
    </lineage>
</organism>
<dbReference type="SMART" id="SM00283">
    <property type="entry name" value="MA"/>
    <property type="match status" value="1"/>
</dbReference>
<dbReference type="GO" id="GO:0016020">
    <property type="term" value="C:membrane"/>
    <property type="evidence" value="ECO:0007669"/>
    <property type="project" value="InterPro"/>
</dbReference>
<dbReference type="InterPro" id="IPR003660">
    <property type="entry name" value="HAMP_dom"/>
</dbReference>
<keyword evidence="7" id="KW-0675">Receptor</keyword>
<dbReference type="Proteomes" id="UP000037643">
    <property type="component" value="Chromosome"/>
</dbReference>
<evidence type="ECO:0000256" key="3">
    <source>
        <dbReference type="PROSITE-ProRule" id="PRU00284"/>
    </source>
</evidence>
<feature type="transmembrane region" description="Helical" evidence="4">
    <location>
        <begin position="82"/>
        <end position="105"/>
    </location>
</feature>
<evidence type="ECO:0000259" key="5">
    <source>
        <dbReference type="PROSITE" id="PS50111"/>
    </source>
</evidence>
<dbReference type="KEGG" id="amx:AM2010_224"/>
<evidence type="ECO:0000256" key="4">
    <source>
        <dbReference type="SAM" id="Phobius"/>
    </source>
</evidence>
<dbReference type="PRINTS" id="PR00260">
    <property type="entry name" value="CHEMTRNSDUCR"/>
</dbReference>
<dbReference type="PROSITE" id="PS50111">
    <property type="entry name" value="CHEMOTAXIS_TRANSDUC_2"/>
    <property type="match status" value="1"/>
</dbReference>
<gene>
    <name evidence="7" type="ORF">AM2010_224</name>
</gene>
<dbReference type="GO" id="GO:0006935">
    <property type="term" value="P:chemotaxis"/>
    <property type="evidence" value="ECO:0007669"/>
    <property type="project" value="InterPro"/>
</dbReference>
<dbReference type="PROSITE" id="PS50885">
    <property type="entry name" value="HAMP"/>
    <property type="match status" value="1"/>
</dbReference>
<accession>A0A0G3X7E2</accession>
<feature type="transmembrane region" description="Helical" evidence="4">
    <location>
        <begin position="49"/>
        <end position="70"/>
    </location>
</feature>
<dbReference type="GO" id="GO:0004888">
    <property type="term" value="F:transmembrane signaling receptor activity"/>
    <property type="evidence" value="ECO:0007669"/>
    <property type="project" value="InterPro"/>
</dbReference>
<dbReference type="InterPro" id="IPR004090">
    <property type="entry name" value="Chemotax_Me-accpt_rcpt"/>
</dbReference>
<feature type="domain" description="Methyl-accepting transducer" evidence="5">
    <location>
        <begin position="196"/>
        <end position="432"/>
    </location>
</feature>
<dbReference type="PATRIC" id="fig|543877.4.peg.225"/>
<dbReference type="EMBL" id="CP011805">
    <property type="protein sequence ID" value="AKM06313.1"/>
    <property type="molecule type" value="Genomic_DNA"/>
</dbReference>
<dbReference type="Gene3D" id="6.10.340.10">
    <property type="match status" value="1"/>
</dbReference>
<dbReference type="GO" id="GO:0007165">
    <property type="term" value="P:signal transduction"/>
    <property type="evidence" value="ECO:0007669"/>
    <property type="project" value="UniProtKB-KW"/>
</dbReference>
<dbReference type="Gene3D" id="1.10.287.950">
    <property type="entry name" value="Methyl-accepting chemotaxis protein"/>
    <property type="match status" value="1"/>
</dbReference>
<keyword evidence="4" id="KW-0472">Membrane</keyword>
<keyword evidence="8" id="KW-1185">Reference proteome</keyword>
<feature type="domain" description="HAMP" evidence="6">
    <location>
        <begin position="106"/>
        <end position="159"/>
    </location>
</feature>
<keyword evidence="4" id="KW-1133">Transmembrane helix</keyword>
<dbReference type="STRING" id="543877.AM2010_224"/>
<dbReference type="InterPro" id="IPR004089">
    <property type="entry name" value="MCPsignal_dom"/>
</dbReference>
<proteinExistence type="inferred from homology"/>
<dbReference type="PANTHER" id="PTHR32089:SF112">
    <property type="entry name" value="LYSOZYME-LIKE PROTEIN-RELATED"/>
    <property type="match status" value="1"/>
</dbReference>
<dbReference type="AlphaFoldDB" id="A0A0G3X7E2"/>
<evidence type="ECO:0000256" key="2">
    <source>
        <dbReference type="ARBA" id="ARBA00029447"/>
    </source>
</evidence>